<accession>A0A1I7T5Q4</accession>
<organism evidence="1 2">
    <name type="scientific">Caenorhabditis tropicalis</name>
    <dbReference type="NCBI Taxonomy" id="1561998"/>
    <lineage>
        <taxon>Eukaryota</taxon>
        <taxon>Metazoa</taxon>
        <taxon>Ecdysozoa</taxon>
        <taxon>Nematoda</taxon>
        <taxon>Chromadorea</taxon>
        <taxon>Rhabditida</taxon>
        <taxon>Rhabditina</taxon>
        <taxon>Rhabditomorpha</taxon>
        <taxon>Rhabditoidea</taxon>
        <taxon>Rhabditidae</taxon>
        <taxon>Peloderinae</taxon>
        <taxon>Caenorhabditis</taxon>
    </lineage>
</organism>
<sequence>MPSVDAGVVRRNRSVDGDMRRDAVFRIVRSNEDHLLSLVQPTAVARLILTRRGVLTHLPCHVLLADRRASVVLSERLTSVERFRCSNDVTALPIDELRRYNEKVVRTIKLFHVYRKFQLWQESMLPNHAA</sequence>
<reference evidence="2" key="1">
    <citation type="submission" date="2016-11" db="UniProtKB">
        <authorList>
            <consortium name="WormBaseParasite"/>
        </authorList>
    </citation>
    <scope>IDENTIFICATION</scope>
</reference>
<evidence type="ECO:0000313" key="2">
    <source>
        <dbReference type="WBParaSite" id="Csp11.Scaffold515.g2651.t1"/>
    </source>
</evidence>
<evidence type="ECO:0000313" key="1">
    <source>
        <dbReference type="Proteomes" id="UP000095282"/>
    </source>
</evidence>
<dbReference type="AlphaFoldDB" id="A0A1I7T5Q4"/>
<name>A0A1I7T5Q4_9PELO</name>
<protein>
    <submittedName>
        <fullName evidence="2">Cyclic nucleotide-binding domain-containing protein</fullName>
    </submittedName>
</protein>
<keyword evidence="1" id="KW-1185">Reference proteome</keyword>
<proteinExistence type="predicted"/>
<dbReference type="WBParaSite" id="Csp11.Scaffold515.g2651.t1">
    <property type="protein sequence ID" value="Csp11.Scaffold515.g2651.t1"/>
    <property type="gene ID" value="Csp11.Scaffold515.g2651"/>
</dbReference>
<dbReference type="Proteomes" id="UP000095282">
    <property type="component" value="Unplaced"/>
</dbReference>